<dbReference type="Proteomes" id="UP000070299">
    <property type="component" value="Unassembled WGS sequence"/>
</dbReference>
<proteinExistence type="predicted"/>
<comment type="subcellular location">
    <subcellularLocation>
        <location evidence="1">Endomembrane system</location>
        <topology evidence="1">Multi-pass membrane protein</topology>
    </subcellularLocation>
</comment>
<dbReference type="InterPro" id="IPR008217">
    <property type="entry name" value="Ccc1_fam"/>
</dbReference>
<dbReference type="EMBL" id="LSNE01000003">
    <property type="protein sequence ID" value="KXI30191.1"/>
    <property type="molecule type" value="Genomic_DNA"/>
</dbReference>
<keyword evidence="4 5" id="KW-0472">Membrane</keyword>
<dbReference type="PANTHER" id="PTHR31851">
    <property type="entry name" value="FE(2+)/MN(2+) TRANSPORTER PCL1"/>
    <property type="match status" value="1"/>
</dbReference>
<feature type="transmembrane region" description="Helical" evidence="5">
    <location>
        <begin position="45"/>
        <end position="67"/>
    </location>
</feature>
<accession>A0A136A4P6</accession>
<feature type="transmembrane region" description="Helical" evidence="5">
    <location>
        <begin position="12"/>
        <end position="39"/>
    </location>
</feature>
<dbReference type="GO" id="GO:0012505">
    <property type="term" value="C:endomembrane system"/>
    <property type="evidence" value="ECO:0007669"/>
    <property type="project" value="UniProtKB-SubCell"/>
</dbReference>
<keyword evidence="2 5" id="KW-0812">Transmembrane</keyword>
<keyword evidence="7" id="KW-1185">Reference proteome</keyword>
<evidence type="ECO:0000313" key="7">
    <source>
        <dbReference type="Proteomes" id="UP000070299"/>
    </source>
</evidence>
<dbReference type="RefSeq" id="WP_068374145.1">
    <property type="nucleotide sequence ID" value="NZ_LSNE01000003.1"/>
</dbReference>
<dbReference type="Pfam" id="PF01988">
    <property type="entry name" value="VIT1"/>
    <property type="match status" value="1"/>
</dbReference>
<gene>
    <name evidence="6" type="ORF">AX660_09390</name>
</gene>
<evidence type="ECO:0000313" key="6">
    <source>
        <dbReference type="EMBL" id="KXI30191.1"/>
    </source>
</evidence>
<dbReference type="STRING" id="1799789.AX660_09390"/>
<reference evidence="7" key="1">
    <citation type="submission" date="2016-02" db="EMBL/GenBank/DDBJ databases">
        <authorList>
            <person name="Schultz-Johansen M."/>
            <person name="Glaring M.A."/>
            <person name="Bech P.K."/>
            <person name="Stougaard P."/>
        </authorList>
    </citation>
    <scope>NUCLEOTIDE SEQUENCE [LARGE SCALE GENOMIC DNA]</scope>
    <source>
        <strain evidence="7">S66</strain>
    </source>
</reference>
<feature type="transmembrane region" description="Helical" evidence="5">
    <location>
        <begin position="203"/>
        <end position="225"/>
    </location>
</feature>
<evidence type="ECO:0000256" key="4">
    <source>
        <dbReference type="ARBA" id="ARBA00023136"/>
    </source>
</evidence>
<protein>
    <recommendedName>
        <fullName evidence="8">VIT family protein</fullName>
    </recommendedName>
</protein>
<feature type="transmembrane region" description="Helical" evidence="5">
    <location>
        <begin position="172"/>
        <end position="191"/>
    </location>
</feature>
<evidence type="ECO:0000256" key="5">
    <source>
        <dbReference type="SAM" id="Phobius"/>
    </source>
</evidence>
<dbReference type="AlphaFoldDB" id="A0A136A4P6"/>
<evidence type="ECO:0000256" key="1">
    <source>
        <dbReference type="ARBA" id="ARBA00004127"/>
    </source>
</evidence>
<evidence type="ECO:0000256" key="2">
    <source>
        <dbReference type="ARBA" id="ARBA00022692"/>
    </source>
</evidence>
<evidence type="ECO:0000256" key="3">
    <source>
        <dbReference type="ARBA" id="ARBA00022989"/>
    </source>
</evidence>
<evidence type="ECO:0008006" key="8">
    <source>
        <dbReference type="Google" id="ProtNLM"/>
    </source>
</evidence>
<dbReference type="GO" id="GO:0005384">
    <property type="term" value="F:manganese ion transmembrane transporter activity"/>
    <property type="evidence" value="ECO:0007669"/>
    <property type="project" value="InterPro"/>
</dbReference>
<name>A0A136A4P6_9ALTE</name>
<organism evidence="6 7">
    <name type="scientific">Paraglaciecola hydrolytica</name>
    <dbReference type="NCBI Taxonomy" id="1799789"/>
    <lineage>
        <taxon>Bacteria</taxon>
        <taxon>Pseudomonadati</taxon>
        <taxon>Pseudomonadota</taxon>
        <taxon>Gammaproteobacteria</taxon>
        <taxon>Alteromonadales</taxon>
        <taxon>Alteromonadaceae</taxon>
        <taxon>Paraglaciecola</taxon>
    </lineage>
</organism>
<dbReference type="CDD" id="cd02432">
    <property type="entry name" value="Nodulin-21_like_1"/>
    <property type="match status" value="1"/>
</dbReference>
<comment type="caution">
    <text evidence="6">The sequence shown here is derived from an EMBL/GenBank/DDBJ whole genome shotgun (WGS) entry which is preliminary data.</text>
</comment>
<keyword evidence="3 5" id="KW-1133">Transmembrane helix</keyword>
<sequence length="229" mass="24088">MTFNHEHKAQSIGWIRAAVLGANDGIVSTASLIVGIAASGVAADHLFLVGLAALVAGAMSMAAGEYVSVSSQSDIEQAELALEQQHIDENWTAEVHELAAIYRQRGLDAELALTVAKKLMAVDPLGSHARDELGITELTQSKPLQAAFSSATSFAVGAFFPLLTVLLFDDSLLIPMVIVISLFSLCMLGCVSAQVGGAPKRKAALRVIFWGALAMLVSVGVGQWFEVPV</sequence>
<feature type="transmembrane region" description="Helical" evidence="5">
    <location>
        <begin position="146"/>
        <end position="166"/>
    </location>
</feature>
<dbReference type="GO" id="GO:0030026">
    <property type="term" value="P:intracellular manganese ion homeostasis"/>
    <property type="evidence" value="ECO:0007669"/>
    <property type="project" value="InterPro"/>
</dbReference>
<dbReference type="OrthoDB" id="9789677at2"/>